<dbReference type="EMBL" id="CAJNNV010006676">
    <property type="protein sequence ID" value="CAE8593930.1"/>
    <property type="molecule type" value="Genomic_DNA"/>
</dbReference>
<dbReference type="AlphaFoldDB" id="A0A813E8M4"/>
<feature type="non-terminal residue" evidence="2">
    <location>
        <position position="296"/>
    </location>
</feature>
<sequence length="296" mass="30430">ARRAVPLDSLAAAASSAARPTAGQVGGSGGQKAASSCSGVRAPSTSRSRAAGDVGYPGVSAPGVSARSNNKNHNNKRSADVPEASGARPAVQASASSARGRGLTFNVKAWKNWREEQAAYHQLRSQEVELKQAAAAARASWRYKLGSTDHSSAHDNNSSNNNSNYNNNNNSNSNNNGVASAEFLRACVLARLCRVAATDLLPSPSAFFASTGILPQAPAVEAGSSANSVHSTAAELERLFPLIALGTWLSRLAEESAAIVPAAALAAEMRLAETLPAHGLGTKPLPTDGEVKKPAV</sequence>
<dbReference type="Proteomes" id="UP000654075">
    <property type="component" value="Unassembled WGS sequence"/>
</dbReference>
<keyword evidence="3" id="KW-1185">Reference proteome</keyword>
<feature type="compositionally biased region" description="Polar residues" evidence="1">
    <location>
        <begin position="33"/>
        <end position="48"/>
    </location>
</feature>
<feature type="non-terminal residue" evidence="2">
    <location>
        <position position="1"/>
    </location>
</feature>
<accession>A0A813E8M4</accession>
<organism evidence="2 3">
    <name type="scientific">Polarella glacialis</name>
    <name type="common">Dinoflagellate</name>
    <dbReference type="NCBI Taxonomy" id="89957"/>
    <lineage>
        <taxon>Eukaryota</taxon>
        <taxon>Sar</taxon>
        <taxon>Alveolata</taxon>
        <taxon>Dinophyceae</taxon>
        <taxon>Suessiales</taxon>
        <taxon>Suessiaceae</taxon>
        <taxon>Polarella</taxon>
    </lineage>
</organism>
<reference evidence="2" key="1">
    <citation type="submission" date="2021-02" db="EMBL/GenBank/DDBJ databases">
        <authorList>
            <person name="Dougan E. K."/>
            <person name="Rhodes N."/>
            <person name="Thang M."/>
            <person name="Chan C."/>
        </authorList>
    </citation>
    <scope>NUCLEOTIDE SEQUENCE</scope>
</reference>
<feature type="region of interest" description="Disordered" evidence="1">
    <location>
        <begin position="147"/>
        <end position="173"/>
    </location>
</feature>
<feature type="region of interest" description="Disordered" evidence="1">
    <location>
        <begin position="1"/>
        <end position="98"/>
    </location>
</feature>
<evidence type="ECO:0000313" key="3">
    <source>
        <dbReference type="Proteomes" id="UP000654075"/>
    </source>
</evidence>
<protein>
    <submittedName>
        <fullName evidence="2">Uncharacterized protein</fullName>
    </submittedName>
</protein>
<evidence type="ECO:0000256" key="1">
    <source>
        <dbReference type="SAM" id="MobiDB-lite"/>
    </source>
</evidence>
<name>A0A813E8M4_POLGL</name>
<feature type="compositionally biased region" description="Low complexity" evidence="1">
    <location>
        <begin position="156"/>
        <end position="173"/>
    </location>
</feature>
<gene>
    <name evidence="2" type="ORF">PGLA1383_LOCUS12511</name>
</gene>
<comment type="caution">
    <text evidence="2">The sequence shown here is derived from an EMBL/GenBank/DDBJ whole genome shotgun (WGS) entry which is preliminary data.</text>
</comment>
<evidence type="ECO:0000313" key="2">
    <source>
        <dbReference type="EMBL" id="CAE8593930.1"/>
    </source>
</evidence>
<proteinExistence type="predicted"/>